<keyword evidence="3" id="KW-1185">Reference proteome</keyword>
<feature type="region of interest" description="Disordered" evidence="1">
    <location>
        <begin position="82"/>
        <end position="118"/>
    </location>
</feature>
<organism evidence="2 3">
    <name type="scientific">Umbra pygmaea</name>
    <name type="common">Eastern mudminnow</name>
    <dbReference type="NCBI Taxonomy" id="75934"/>
    <lineage>
        <taxon>Eukaryota</taxon>
        <taxon>Metazoa</taxon>
        <taxon>Chordata</taxon>
        <taxon>Craniata</taxon>
        <taxon>Vertebrata</taxon>
        <taxon>Euteleostomi</taxon>
        <taxon>Actinopterygii</taxon>
        <taxon>Neopterygii</taxon>
        <taxon>Teleostei</taxon>
        <taxon>Protacanthopterygii</taxon>
        <taxon>Esociformes</taxon>
        <taxon>Umbridae</taxon>
        <taxon>Umbra</taxon>
    </lineage>
</organism>
<gene>
    <name evidence="2" type="ORF">UPYG_G00194480</name>
</gene>
<feature type="compositionally biased region" description="Basic and acidic residues" evidence="1">
    <location>
        <begin position="89"/>
        <end position="98"/>
    </location>
</feature>
<comment type="caution">
    <text evidence="2">The sequence shown here is derived from an EMBL/GenBank/DDBJ whole genome shotgun (WGS) entry which is preliminary data.</text>
</comment>
<name>A0ABD0WGV7_UMBPY</name>
<evidence type="ECO:0000313" key="2">
    <source>
        <dbReference type="EMBL" id="KAL0972764.1"/>
    </source>
</evidence>
<dbReference type="Proteomes" id="UP001557470">
    <property type="component" value="Unassembled WGS sequence"/>
</dbReference>
<evidence type="ECO:0000313" key="3">
    <source>
        <dbReference type="Proteomes" id="UP001557470"/>
    </source>
</evidence>
<evidence type="ECO:0000256" key="1">
    <source>
        <dbReference type="SAM" id="MobiDB-lite"/>
    </source>
</evidence>
<dbReference type="AlphaFoldDB" id="A0ABD0WGV7"/>
<accession>A0ABD0WGV7</accession>
<proteinExistence type="predicted"/>
<protein>
    <submittedName>
        <fullName evidence="2">Uncharacterized protein</fullName>
    </submittedName>
</protein>
<reference evidence="2 3" key="1">
    <citation type="submission" date="2024-06" db="EMBL/GenBank/DDBJ databases">
        <authorList>
            <person name="Pan Q."/>
            <person name="Wen M."/>
            <person name="Jouanno E."/>
            <person name="Zahm M."/>
            <person name="Klopp C."/>
            <person name="Cabau C."/>
            <person name="Louis A."/>
            <person name="Berthelot C."/>
            <person name="Parey E."/>
            <person name="Roest Crollius H."/>
            <person name="Montfort J."/>
            <person name="Robinson-Rechavi M."/>
            <person name="Bouchez O."/>
            <person name="Lampietro C."/>
            <person name="Lopez Roques C."/>
            <person name="Donnadieu C."/>
            <person name="Postlethwait J."/>
            <person name="Bobe J."/>
            <person name="Verreycken H."/>
            <person name="Guiguen Y."/>
        </authorList>
    </citation>
    <scope>NUCLEOTIDE SEQUENCE [LARGE SCALE GENOMIC DNA]</scope>
    <source>
        <strain evidence="2">Up_M1</strain>
        <tissue evidence="2">Testis</tissue>
    </source>
</reference>
<feature type="compositionally biased region" description="Polar residues" evidence="1">
    <location>
        <begin position="109"/>
        <end position="118"/>
    </location>
</feature>
<sequence length="118" mass="12432">MRSGGEVHLHRGTAFHTAPPACPSSLIKHKAGLLYLSLITNNHLQVGHHEIPGSRSRCPAGSRFPGPAHAGRCPLPAGTCEGSLGGVHDSGEGDRTEVNRPSGRHRVQRVQSAAVQEP</sequence>
<dbReference type="EMBL" id="JAGEUA010000006">
    <property type="protein sequence ID" value="KAL0972764.1"/>
    <property type="molecule type" value="Genomic_DNA"/>
</dbReference>